<comment type="similarity">
    <text evidence="1">Belongs to the AHA1 family.</text>
</comment>
<evidence type="ECO:0000313" key="5">
    <source>
        <dbReference type="Proteomes" id="UP001458415"/>
    </source>
</evidence>
<proteinExistence type="inferred from homology"/>
<evidence type="ECO:0000256" key="1">
    <source>
        <dbReference type="ARBA" id="ARBA00006817"/>
    </source>
</evidence>
<gene>
    <name evidence="4" type="ORF">ABT317_24940</name>
</gene>
<sequence>MTDVTHEINAVHRQVGKRNLKAGEARVVTISRSYDSPLEDVWDACTNPERIPRWFLPVSGELRLGGRYQLEGNAGGVIERCDPPRSFAATWEFGGEVSWIELRLTSEESGTRFELEHISHVDDTKWAQFGPGAVGVGWDMTLRGLSLHLTTGAPLDAQEFMAWAGSEEGRRFMTTSSEAWYAANVAGGEDETAAREAADRTTAAYTGTGESADAGEGDGDQGVM</sequence>
<accession>A0ABV1W7G2</accession>
<keyword evidence="5" id="KW-1185">Reference proteome</keyword>
<evidence type="ECO:0000313" key="4">
    <source>
        <dbReference type="EMBL" id="MER6980128.1"/>
    </source>
</evidence>
<organism evidence="4 5">
    <name type="scientific">Streptomyces carpinensis</name>
    <dbReference type="NCBI Taxonomy" id="66369"/>
    <lineage>
        <taxon>Bacteria</taxon>
        <taxon>Bacillati</taxon>
        <taxon>Actinomycetota</taxon>
        <taxon>Actinomycetes</taxon>
        <taxon>Kitasatosporales</taxon>
        <taxon>Streptomycetaceae</taxon>
        <taxon>Streptomyces</taxon>
    </lineage>
</organism>
<feature type="compositionally biased region" description="Acidic residues" evidence="2">
    <location>
        <begin position="213"/>
        <end position="224"/>
    </location>
</feature>
<dbReference type="CDD" id="cd08899">
    <property type="entry name" value="SRPBCC_CalC_Aha1-like_6"/>
    <property type="match status" value="1"/>
</dbReference>
<dbReference type="InterPro" id="IPR023393">
    <property type="entry name" value="START-like_dom_sf"/>
</dbReference>
<evidence type="ECO:0000256" key="2">
    <source>
        <dbReference type="SAM" id="MobiDB-lite"/>
    </source>
</evidence>
<feature type="region of interest" description="Disordered" evidence="2">
    <location>
        <begin position="188"/>
        <end position="224"/>
    </location>
</feature>
<name>A0ABV1W7G2_9ACTN</name>
<dbReference type="SUPFAM" id="SSF55961">
    <property type="entry name" value="Bet v1-like"/>
    <property type="match status" value="1"/>
</dbReference>
<dbReference type="InterPro" id="IPR013538">
    <property type="entry name" value="ASHA1/2-like_C"/>
</dbReference>
<feature type="domain" description="Activator of Hsp90 ATPase homologue 1/2-like C-terminal" evidence="3">
    <location>
        <begin position="36"/>
        <end position="146"/>
    </location>
</feature>
<evidence type="ECO:0000259" key="3">
    <source>
        <dbReference type="Pfam" id="PF08327"/>
    </source>
</evidence>
<dbReference type="Proteomes" id="UP001458415">
    <property type="component" value="Unassembled WGS sequence"/>
</dbReference>
<comment type="caution">
    <text evidence="4">The sequence shown here is derived from an EMBL/GenBank/DDBJ whole genome shotgun (WGS) entry which is preliminary data.</text>
</comment>
<dbReference type="EMBL" id="JBEPCU010000493">
    <property type="protein sequence ID" value="MER6980128.1"/>
    <property type="molecule type" value="Genomic_DNA"/>
</dbReference>
<feature type="compositionally biased region" description="Low complexity" evidence="2">
    <location>
        <begin position="200"/>
        <end position="212"/>
    </location>
</feature>
<dbReference type="Pfam" id="PF08327">
    <property type="entry name" value="AHSA1"/>
    <property type="match status" value="1"/>
</dbReference>
<dbReference type="Gene3D" id="3.30.530.20">
    <property type="match status" value="1"/>
</dbReference>
<protein>
    <submittedName>
        <fullName evidence="4">SRPBCC family protein</fullName>
    </submittedName>
</protein>
<dbReference type="RefSeq" id="WP_086728013.1">
    <property type="nucleotide sequence ID" value="NZ_MUBM01000211.1"/>
</dbReference>
<reference evidence="4 5" key="1">
    <citation type="submission" date="2024-06" db="EMBL/GenBank/DDBJ databases">
        <title>The Natural Products Discovery Center: Release of the First 8490 Sequenced Strains for Exploring Actinobacteria Biosynthetic Diversity.</title>
        <authorList>
            <person name="Kalkreuter E."/>
            <person name="Kautsar S.A."/>
            <person name="Yang D."/>
            <person name="Bader C.D."/>
            <person name="Teijaro C.N."/>
            <person name="Fluegel L."/>
            <person name="Davis C.M."/>
            <person name="Simpson J.R."/>
            <person name="Lauterbach L."/>
            <person name="Steele A.D."/>
            <person name="Gui C."/>
            <person name="Meng S."/>
            <person name="Li G."/>
            <person name="Viehrig K."/>
            <person name="Ye F."/>
            <person name="Su P."/>
            <person name="Kiefer A.F."/>
            <person name="Nichols A."/>
            <person name="Cepeda A.J."/>
            <person name="Yan W."/>
            <person name="Fan B."/>
            <person name="Jiang Y."/>
            <person name="Adhikari A."/>
            <person name="Zheng C.-J."/>
            <person name="Schuster L."/>
            <person name="Cowan T.M."/>
            <person name="Smanski M.J."/>
            <person name="Chevrette M.G."/>
            <person name="De Carvalho L.P.S."/>
            <person name="Shen B."/>
        </authorList>
    </citation>
    <scope>NUCLEOTIDE SEQUENCE [LARGE SCALE GENOMIC DNA]</scope>
    <source>
        <strain evidence="4 5">NPDC000634</strain>
    </source>
</reference>